<evidence type="ECO:0000256" key="6">
    <source>
        <dbReference type="ARBA" id="ARBA00068674"/>
    </source>
</evidence>
<evidence type="ECO:0000256" key="2">
    <source>
        <dbReference type="ARBA" id="ARBA00022630"/>
    </source>
</evidence>
<feature type="domain" description="Electron transfer flavoprotein alpha/beta-subunit N-terminal" evidence="9">
    <location>
        <begin position="3"/>
        <end position="183"/>
    </location>
</feature>
<dbReference type="InterPro" id="IPR014731">
    <property type="entry name" value="ETF_asu_C"/>
</dbReference>
<dbReference type="SMART" id="SM00893">
    <property type="entry name" value="ETF"/>
    <property type="match status" value="1"/>
</dbReference>
<accession>A1WX49</accession>
<comment type="function">
    <text evidence="5">The electron transfer flavoprotein serves as a specific electron acceptor for other dehydrogenases. It transfers the electrons to the main respiratory chain via ETF-ubiquinone oxidoreductase (ETF dehydrogenase).</text>
</comment>
<dbReference type="SUPFAM" id="SSF52467">
    <property type="entry name" value="DHS-like NAD/FAD-binding domain"/>
    <property type="match status" value="1"/>
</dbReference>
<keyword evidence="4" id="KW-0249">Electron transport</keyword>
<dbReference type="eggNOG" id="COG2025">
    <property type="taxonomic scope" value="Bacteria"/>
</dbReference>
<dbReference type="Gene3D" id="3.40.50.1220">
    <property type="entry name" value="TPP-binding domain"/>
    <property type="match status" value="1"/>
</dbReference>
<feature type="binding site" evidence="8">
    <location>
        <begin position="241"/>
        <end position="245"/>
    </location>
    <ligand>
        <name>FAD</name>
        <dbReference type="ChEBI" id="CHEBI:57692"/>
    </ligand>
</feature>
<evidence type="ECO:0000256" key="1">
    <source>
        <dbReference type="ARBA" id="ARBA00005817"/>
    </source>
</evidence>
<dbReference type="FunFam" id="3.40.50.1220:FF:000001">
    <property type="entry name" value="Electron transfer flavoprotein, alpha subunit"/>
    <property type="match status" value="1"/>
</dbReference>
<dbReference type="EMBL" id="CP000544">
    <property type="protein sequence ID" value="ABM62261.1"/>
    <property type="molecule type" value="Genomic_DNA"/>
</dbReference>
<keyword evidence="2" id="KW-0285">Flavoprotein</keyword>
<dbReference type="Pfam" id="PF01012">
    <property type="entry name" value="ETF"/>
    <property type="match status" value="1"/>
</dbReference>
<dbReference type="PIRSF" id="PIRSF000089">
    <property type="entry name" value="Electra_flavoP_a"/>
    <property type="match status" value="1"/>
</dbReference>
<feature type="binding site" evidence="8">
    <location>
        <position position="279"/>
    </location>
    <ligand>
        <name>FAD</name>
        <dbReference type="ChEBI" id="CHEBI:57692"/>
    </ligand>
</feature>
<evidence type="ECO:0000256" key="4">
    <source>
        <dbReference type="ARBA" id="ARBA00022982"/>
    </source>
</evidence>
<dbReference type="PANTHER" id="PTHR43153:SF1">
    <property type="entry name" value="ELECTRON TRANSFER FLAVOPROTEIN SUBUNIT ALPHA, MITOCHONDRIAL"/>
    <property type="match status" value="1"/>
</dbReference>
<sequence>MSVLVFAEHDGARVTEATRRAISAATTLGTPVDVVVAGGEEAASVAESLAVAGVNRVWLCLGAIYADQLAEPLAERVSRLIQDEGYQALVAATSTQARDLLPRIAAALDVQMLSDVIAIEDTETFVRPIHGGSVLARLRCREPVKVLTVRATRFERPEAGDLPAVERLEAGTESGPTRLLEEHGSASDRPDLASARVVVAGGRGVADVGIEELEALADQLGAAIGASRGAVEAGLLPNEAQVGLTAKVVAPELYIAAGISGAIYHVSGMKDSGVIVAINKDPEAPIFEVADYGLVADLREALPALRTALEQA</sequence>
<gene>
    <name evidence="10" type="ordered locus">Hhal_1494</name>
</gene>
<dbReference type="CDD" id="cd01715">
    <property type="entry name" value="ETF_alpha"/>
    <property type="match status" value="1"/>
</dbReference>
<keyword evidence="11" id="KW-1185">Reference proteome</keyword>
<proteinExistence type="inferred from homology"/>
<evidence type="ECO:0000256" key="8">
    <source>
        <dbReference type="PIRSR" id="PIRSR000089-1"/>
    </source>
</evidence>
<evidence type="ECO:0000256" key="3">
    <source>
        <dbReference type="ARBA" id="ARBA00022827"/>
    </source>
</evidence>
<dbReference type="PANTHER" id="PTHR43153">
    <property type="entry name" value="ELECTRON TRANSFER FLAVOPROTEIN ALPHA"/>
    <property type="match status" value="1"/>
</dbReference>
<dbReference type="Pfam" id="PF00766">
    <property type="entry name" value="ETF_alpha"/>
    <property type="match status" value="1"/>
</dbReference>
<dbReference type="GO" id="GO:0033539">
    <property type="term" value="P:fatty acid beta-oxidation using acyl-CoA dehydrogenase"/>
    <property type="evidence" value="ECO:0007669"/>
    <property type="project" value="TreeGrafter"/>
</dbReference>
<keyword evidence="3 8" id="KW-0274">FAD</keyword>
<evidence type="ECO:0000313" key="11">
    <source>
        <dbReference type="Proteomes" id="UP000000647"/>
    </source>
</evidence>
<dbReference type="STRING" id="349124.Hhal_1494"/>
<reference evidence="10 11" key="2">
    <citation type="journal article" date="2013" name="Stand. Genomic Sci.">
        <title>Complete genome sequence of Halorhodospira halophila SL1.</title>
        <authorList>
            <person name="Challacombe J.F."/>
            <person name="Majid S."/>
            <person name="Deole R."/>
            <person name="Brettin T.S."/>
            <person name="Bruce D."/>
            <person name="Delano S.F."/>
            <person name="Detter J.C."/>
            <person name="Gleasner C.D."/>
            <person name="Han C.S."/>
            <person name="Misra M."/>
            <person name="Reitenga K.G."/>
            <person name="Mikhailova N."/>
            <person name="Woyke T."/>
            <person name="Pitluck S."/>
            <person name="Nolan M."/>
            <person name="Land M.L."/>
            <person name="Saunders E."/>
            <person name="Tapia R."/>
            <person name="Lapidus A."/>
            <person name="Ivanova N."/>
            <person name="Hoff W.D."/>
        </authorList>
    </citation>
    <scope>NUCLEOTIDE SEQUENCE [LARGE SCALE GENOMIC DNA]</scope>
    <source>
        <strain evidence="11">DSM 244 / SL1</strain>
    </source>
</reference>
<dbReference type="GO" id="GO:0050660">
    <property type="term" value="F:flavin adenine dinucleotide binding"/>
    <property type="evidence" value="ECO:0007669"/>
    <property type="project" value="InterPro"/>
</dbReference>
<dbReference type="InterPro" id="IPR033947">
    <property type="entry name" value="ETF_alpha_N"/>
</dbReference>
<evidence type="ECO:0000256" key="5">
    <source>
        <dbReference type="ARBA" id="ARBA00025649"/>
    </source>
</evidence>
<comment type="similarity">
    <text evidence="1">Belongs to the ETF alpha-subunit/FixB family.</text>
</comment>
<feature type="binding site" evidence="8">
    <location>
        <begin position="227"/>
        <end position="228"/>
    </location>
    <ligand>
        <name>FAD</name>
        <dbReference type="ChEBI" id="CHEBI:57692"/>
    </ligand>
</feature>
<dbReference type="KEGG" id="hha:Hhal_1494"/>
<dbReference type="Gene3D" id="3.40.50.620">
    <property type="entry name" value="HUPs"/>
    <property type="match status" value="1"/>
</dbReference>
<evidence type="ECO:0000259" key="9">
    <source>
        <dbReference type="SMART" id="SM00893"/>
    </source>
</evidence>
<comment type="cofactor">
    <cofactor evidence="8">
        <name>FAD</name>
        <dbReference type="ChEBI" id="CHEBI:57692"/>
    </cofactor>
    <text evidence="8">Binds 1 FAD per dimer.</text>
</comment>
<evidence type="ECO:0000256" key="7">
    <source>
        <dbReference type="ARBA" id="ARBA00079299"/>
    </source>
</evidence>
<reference evidence="11" key="1">
    <citation type="submission" date="2006-12" db="EMBL/GenBank/DDBJ databases">
        <title>Complete sequence of Halorhodospira halophila SL1.</title>
        <authorList>
            <consortium name="US DOE Joint Genome Institute"/>
            <person name="Copeland A."/>
            <person name="Lucas S."/>
            <person name="Lapidus A."/>
            <person name="Barry K."/>
            <person name="Detter J.C."/>
            <person name="Glavina del Rio T."/>
            <person name="Hammon N."/>
            <person name="Israni S."/>
            <person name="Dalin E."/>
            <person name="Tice H."/>
            <person name="Pitluck S."/>
            <person name="Saunders E."/>
            <person name="Brettin T."/>
            <person name="Bruce D."/>
            <person name="Han C."/>
            <person name="Tapia R."/>
            <person name="Schmutz J."/>
            <person name="Larimer F."/>
            <person name="Land M."/>
            <person name="Hauser L."/>
            <person name="Kyrpides N."/>
            <person name="Mikhailova N."/>
            <person name="Hoff W."/>
            <person name="Richardson P."/>
        </authorList>
    </citation>
    <scope>NUCLEOTIDE SEQUENCE [LARGE SCALE GENOMIC DNA]</scope>
    <source>
        <strain evidence="11">DSM 244 / SL1</strain>
    </source>
</reference>
<protein>
    <recommendedName>
        <fullName evidence="6">Electron transfer flavoprotein subunit alpha</fullName>
    </recommendedName>
    <alternativeName>
        <fullName evidence="7">Electron transfer flavoprotein large subunit</fullName>
    </alternativeName>
</protein>
<dbReference type="AlphaFoldDB" id="A1WX49"/>
<dbReference type="InterPro" id="IPR014730">
    <property type="entry name" value="ETF_a/b_N"/>
</dbReference>
<dbReference type="InterPro" id="IPR029035">
    <property type="entry name" value="DHS-like_NAD/FAD-binding_dom"/>
</dbReference>
<dbReference type="SUPFAM" id="SSF52402">
    <property type="entry name" value="Adenine nucleotide alpha hydrolases-like"/>
    <property type="match status" value="1"/>
</dbReference>
<feature type="binding site" evidence="8">
    <location>
        <begin position="258"/>
        <end position="265"/>
    </location>
    <ligand>
        <name>FAD</name>
        <dbReference type="ChEBI" id="CHEBI:57692"/>
    </ligand>
</feature>
<dbReference type="HOGENOM" id="CLU_034178_0_1_6"/>
<dbReference type="InterPro" id="IPR001308">
    <property type="entry name" value="ETF_a/FixB"/>
</dbReference>
<feature type="binding site" evidence="8">
    <location>
        <position position="203"/>
    </location>
    <ligand>
        <name>FAD</name>
        <dbReference type="ChEBI" id="CHEBI:57692"/>
    </ligand>
</feature>
<keyword evidence="4" id="KW-0813">Transport</keyword>
<name>A1WX49_HALHL</name>
<dbReference type="OrthoDB" id="9770286at2"/>
<dbReference type="GO" id="GO:0009055">
    <property type="term" value="F:electron transfer activity"/>
    <property type="evidence" value="ECO:0007669"/>
    <property type="project" value="InterPro"/>
</dbReference>
<dbReference type="RefSeq" id="WP_011814283.1">
    <property type="nucleotide sequence ID" value="NC_008789.1"/>
</dbReference>
<dbReference type="Proteomes" id="UP000000647">
    <property type="component" value="Chromosome"/>
</dbReference>
<dbReference type="InterPro" id="IPR014729">
    <property type="entry name" value="Rossmann-like_a/b/a_fold"/>
</dbReference>
<organism evidence="10 11">
    <name type="scientific">Halorhodospira halophila (strain DSM 244 / SL1)</name>
    <name type="common">Ectothiorhodospira halophila (strain DSM 244 / SL1)</name>
    <dbReference type="NCBI Taxonomy" id="349124"/>
    <lineage>
        <taxon>Bacteria</taxon>
        <taxon>Pseudomonadati</taxon>
        <taxon>Pseudomonadota</taxon>
        <taxon>Gammaproteobacteria</taxon>
        <taxon>Chromatiales</taxon>
        <taxon>Ectothiorhodospiraceae</taxon>
        <taxon>Halorhodospira</taxon>
    </lineage>
</organism>
<evidence type="ECO:0000313" key="10">
    <source>
        <dbReference type="EMBL" id="ABM62261.1"/>
    </source>
</evidence>